<keyword evidence="8" id="KW-1185">Reference proteome</keyword>
<dbReference type="EMBL" id="JBHSDU010000015">
    <property type="protein sequence ID" value="MFC4314990.1"/>
    <property type="molecule type" value="Genomic_DNA"/>
</dbReference>
<dbReference type="Pfam" id="PF00089">
    <property type="entry name" value="Trypsin"/>
    <property type="match status" value="1"/>
</dbReference>
<gene>
    <name evidence="7" type="ORF">ACFPN2_38385</name>
</gene>
<dbReference type="PROSITE" id="PS00397">
    <property type="entry name" value="RECOMBINASES_1"/>
    <property type="match status" value="1"/>
</dbReference>
<feature type="signal peptide" evidence="4">
    <location>
        <begin position="1"/>
        <end position="28"/>
    </location>
</feature>
<evidence type="ECO:0000256" key="4">
    <source>
        <dbReference type="SAM" id="SignalP"/>
    </source>
</evidence>
<dbReference type="InterPro" id="IPR001314">
    <property type="entry name" value="Peptidase_S1A"/>
</dbReference>
<dbReference type="PANTHER" id="PTHR24276:SF91">
    <property type="entry name" value="AT26814P-RELATED"/>
    <property type="match status" value="1"/>
</dbReference>
<evidence type="ECO:0000259" key="5">
    <source>
        <dbReference type="PROSITE" id="PS50240"/>
    </source>
</evidence>
<dbReference type="Gene3D" id="2.40.10.10">
    <property type="entry name" value="Trypsin-like serine proteases"/>
    <property type="match status" value="1"/>
</dbReference>
<feature type="domain" description="Resolvase/invertase-type recombinase catalytic" evidence="6">
    <location>
        <begin position="279"/>
        <end position="307"/>
    </location>
</feature>
<sequence length="307" mass="33443">MQPFNAKLLRSLRLSALLFFMLSACVSAQNTPAPTPEARSAGSAPYQKALEIYSKRQNFPPKILNGVDAHYADFPWQVALVRADIPDNFYGHFCGGVLIGDGWVVTAAHCVDAGMTGGMLRVVVGTDRLQGDSLREEVEDHIAIPDDYDATNFRQDLALLRLKTARPHARISMLTSAEDTLTAPDPPNITALGWGYLYEWGLKSNQLKQISLALPTLDECKKTYKERISADMFCAGKSANGKDACKGDSGGAAVVKSADGSPRLAGLISWGLGCGKAKRYGVYARVSTFQQWIRQEQQKQLTTNAAQ</sequence>
<evidence type="ECO:0000259" key="6">
    <source>
        <dbReference type="PROSITE" id="PS51736"/>
    </source>
</evidence>
<dbReference type="SUPFAM" id="SSF50494">
    <property type="entry name" value="Trypsin-like serine proteases"/>
    <property type="match status" value="1"/>
</dbReference>
<dbReference type="GO" id="GO:0006508">
    <property type="term" value="P:proteolysis"/>
    <property type="evidence" value="ECO:0007669"/>
    <property type="project" value="UniProtKB-KW"/>
</dbReference>
<dbReference type="PROSITE" id="PS51736">
    <property type="entry name" value="RECOMBINASES_3"/>
    <property type="match status" value="1"/>
</dbReference>
<dbReference type="PRINTS" id="PR00722">
    <property type="entry name" value="CHYMOTRYPSIN"/>
</dbReference>
<keyword evidence="7" id="KW-0378">Hydrolase</keyword>
<proteinExistence type="inferred from homology"/>
<name>A0ABV8T640_9GAMM</name>
<comment type="caution">
    <text evidence="7">The sequence shown here is derived from an EMBL/GenBank/DDBJ whole genome shotgun (WGS) entry which is preliminary data.</text>
</comment>
<evidence type="ECO:0000313" key="7">
    <source>
        <dbReference type="EMBL" id="MFC4314990.1"/>
    </source>
</evidence>
<dbReference type="InterPro" id="IPR018114">
    <property type="entry name" value="TRYPSIN_HIS"/>
</dbReference>
<dbReference type="RefSeq" id="WP_380606607.1">
    <property type="nucleotide sequence ID" value="NZ_JBHSDU010000015.1"/>
</dbReference>
<evidence type="ECO:0000256" key="3">
    <source>
        <dbReference type="PROSITE-ProRule" id="PRU10137"/>
    </source>
</evidence>
<dbReference type="PROSITE" id="PS51257">
    <property type="entry name" value="PROKAR_LIPOPROTEIN"/>
    <property type="match status" value="1"/>
</dbReference>
<keyword evidence="4" id="KW-0732">Signal</keyword>
<keyword evidence="7" id="KW-0645">Protease</keyword>
<evidence type="ECO:0000256" key="2">
    <source>
        <dbReference type="ARBA" id="ARBA00023157"/>
    </source>
</evidence>
<dbReference type="Proteomes" id="UP001595904">
    <property type="component" value="Unassembled WGS sequence"/>
</dbReference>
<dbReference type="InterPro" id="IPR050430">
    <property type="entry name" value="Peptidase_S1"/>
</dbReference>
<feature type="active site" description="O-(5'-phospho-DNA)-serine intermediate" evidence="3">
    <location>
        <position position="287"/>
    </location>
</feature>
<dbReference type="PROSITE" id="PS50240">
    <property type="entry name" value="TRYPSIN_DOM"/>
    <property type="match status" value="1"/>
</dbReference>
<dbReference type="GO" id="GO:0008233">
    <property type="term" value="F:peptidase activity"/>
    <property type="evidence" value="ECO:0007669"/>
    <property type="project" value="UniProtKB-KW"/>
</dbReference>
<dbReference type="InterPro" id="IPR006118">
    <property type="entry name" value="Recombinase_CS"/>
</dbReference>
<keyword evidence="2" id="KW-1015">Disulfide bond</keyword>
<accession>A0ABV8T640</accession>
<evidence type="ECO:0000256" key="1">
    <source>
        <dbReference type="ARBA" id="ARBA00007664"/>
    </source>
</evidence>
<feature type="domain" description="Peptidase S1" evidence="5">
    <location>
        <begin position="63"/>
        <end position="298"/>
    </location>
</feature>
<organism evidence="7 8">
    <name type="scientific">Steroidobacter flavus</name>
    <dbReference type="NCBI Taxonomy" id="1842136"/>
    <lineage>
        <taxon>Bacteria</taxon>
        <taxon>Pseudomonadati</taxon>
        <taxon>Pseudomonadota</taxon>
        <taxon>Gammaproteobacteria</taxon>
        <taxon>Steroidobacterales</taxon>
        <taxon>Steroidobacteraceae</taxon>
        <taxon>Steroidobacter</taxon>
    </lineage>
</organism>
<protein>
    <submittedName>
        <fullName evidence="7">Serine protease</fullName>
    </submittedName>
</protein>
<comment type="similarity">
    <text evidence="1">Belongs to the peptidase S1 family.</text>
</comment>
<reference evidence="8" key="1">
    <citation type="journal article" date="2019" name="Int. J. Syst. Evol. Microbiol.">
        <title>The Global Catalogue of Microorganisms (GCM) 10K type strain sequencing project: providing services to taxonomists for standard genome sequencing and annotation.</title>
        <authorList>
            <consortium name="The Broad Institute Genomics Platform"/>
            <consortium name="The Broad Institute Genome Sequencing Center for Infectious Disease"/>
            <person name="Wu L."/>
            <person name="Ma J."/>
        </authorList>
    </citation>
    <scope>NUCLEOTIDE SEQUENCE [LARGE SCALE GENOMIC DNA]</scope>
    <source>
        <strain evidence="8">CGMCC 1.10759</strain>
    </source>
</reference>
<dbReference type="InterPro" id="IPR006119">
    <property type="entry name" value="Resolv_N"/>
</dbReference>
<evidence type="ECO:0000313" key="8">
    <source>
        <dbReference type="Proteomes" id="UP001595904"/>
    </source>
</evidence>
<dbReference type="PROSITE" id="PS00134">
    <property type="entry name" value="TRYPSIN_HIS"/>
    <property type="match status" value="1"/>
</dbReference>
<dbReference type="CDD" id="cd00190">
    <property type="entry name" value="Tryp_SPc"/>
    <property type="match status" value="1"/>
</dbReference>
<dbReference type="PANTHER" id="PTHR24276">
    <property type="entry name" value="POLYSERASE-RELATED"/>
    <property type="match status" value="1"/>
</dbReference>
<dbReference type="InterPro" id="IPR001254">
    <property type="entry name" value="Trypsin_dom"/>
</dbReference>
<dbReference type="InterPro" id="IPR009003">
    <property type="entry name" value="Peptidase_S1_PA"/>
</dbReference>
<dbReference type="InterPro" id="IPR043504">
    <property type="entry name" value="Peptidase_S1_PA_chymotrypsin"/>
</dbReference>
<dbReference type="SMART" id="SM00020">
    <property type="entry name" value="Tryp_SPc"/>
    <property type="match status" value="1"/>
</dbReference>
<feature type="chain" id="PRO_5045534717" evidence="4">
    <location>
        <begin position="29"/>
        <end position="307"/>
    </location>
</feature>